<protein>
    <recommendedName>
        <fullName evidence="3">Nucleotidyltransferase family protein</fullName>
    </recommendedName>
</protein>
<dbReference type="InterPro" id="IPR039498">
    <property type="entry name" value="NTP_transf_5"/>
</dbReference>
<reference evidence="1 2" key="1">
    <citation type="submission" date="2020-01" db="EMBL/GenBank/DDBJ databases">
        <title>Genomes of bacteria type strains.</title>
        <authorList>
            <person name="Chen J."/>
            <person name="Zhu S."/>
            <person name="Yang J."/>
        </authorList>
    </citation>
    <scope>NUCLEOTIDE SEQUENCE [LARGE SCALE GENOMIC DNA]</scope>
    <source>
        <strain evidence="1 2">LMG 24078</strain>
    </source>
</reference>
<accession>A0A6N9THZ5</accession>
<dbReference type="AlphaFoldDB" id="A0A6N9THZ5"/>
<dbReference type="Proteomes" id="UP000471381">
    <property type="component" value="Unassembled WGS sequence"/>
</dbReference>
<dbReference type="Pfam" id="PF14907">
    <property type="entry name" value="NTP_transf_5"/>
    <property type="match status" value="1"/>
</dbReference>
<proteinExistence type="predicted"/>
<keyword evidence="2" id="KW-1185">Reference proteome</keyword>
<organism evidence="1 2">
    <name type="scientific">Alteromonas genovensis</name>
    <dbReference type="NCBI Taxonomy" id="471225"/>
    <lineage>
        <taxon>Bacteria</taxon>
        <taxon>Pseudomonadati</taxon>
        <taxon>Pseudomonadota</taxon>
        <taxon>Gammaproteobacteria</taxon>
        <taxon>Alteromonadales</taxon>
        <taxon>Alteromonadaceae</taxon>
        <taxon>Alteromonas/Salinimonas group</taxon>
        <taxon>Alteromonas</taxon>
    </lineage>
</organism>
<evidence type="ECO:0000313" key="2">
    <source>
        <dbReference type="Proteomes" id="UP000471381"/>
    </source>
</evidence>
<comment type="caution">
    <text evidence="1">The sequence shown here is derived from an EMBL/GenBank/DDBJ whole genome shotgun (WGS) entry which is preliminary data.</text>
</comment>
<name>A0A6N9THZ5_9ALTE</name>
<evidence type="ECO:0008006" key="3">
    <source>
        <dbReference type="Google" id="ProtNLM"/>
    </source>
</evidence>
<gene>
    <name evidence="1" type="ORF">GTQ48_02050</name>
</gene>
<dbReference type="EMBL" id="JAAAWO010000001">
    <property type="protein sequence ID" value="NDW14318.1"/>
    <property type="molecule type" value="Genomic_DNA"/>
</dbReference>
<evidence type="ECO:0000313" key="1">
    <source>
        <dbReference type="EMBL" id="NDW14318.1"/>
    </source>
</evidence>
<sequence length="369" mass="42680">MLSQKQFLNAYCYLNGFDDFDANKWNSFVRVLRENSLVASFYHRLERSNQLYCIPEYCEDMFLSAINFANAQVIQTEVQGKKLIRLFNAIDIPFVFLKGAAYILGSKRNSMGRLMTDIDICVEKENIDKAEEALLGAGWSFKNMDEHDDKYYREWSHEIPPLKHDNEGVVLDVHHTLIPPIKGRLLDIHALIHSSESDSDFSSTIPSRAWLVLHSALHLILNEDVKNGLRDLTDIFVLLYGEGSASENVAETEALFIKEGFEQEWIVLSLLLEDFFNTEIGSEHASANLSLYIRMRHFILRKAIVPNSSFIQSDGRWLWDSVNYVLGYCSKMPLHILFKQVTYKTYRNLIKLAFGEYFFRKPKPKRNGL</sequence>
<dbReference type="RefSeq" id="WP_163104934.1">
    <property type="nucleotide sequence ID" value="NZ_JAAAWO010000001.1"/>
</dbReference>
<dbReference type="Gene3D" id="3.30.460.40">
    <property type="match status" value="1"/>
</dbReference>